<evidence type="ECO:0000313" key="1">
    <source>
        <dbReference type="EMBL" id="PKY50878.1"/>
    </source>
</evidence>
<sequence length="148" mass="16615">MIVVKFHVSLSDFIQVKLNINKVTSIEIDLVTGYKVIPDENVYQGKYGFKLLHGTERPHFFVHEDLEILRGWMRAIMKTTIDIGKIVTITSSDNIPTVSLHEARKMANRMHQPRPAPSLPNILIDNSTSLPSISTFSNLPPPSPPNVS</sequence>
<dbReference type="AlphaFoldDB" id="A0A2I1GW65"/>
<dbReference type="Gene3D" id="2.30.29.30">
    <property type="entry name" value="Pleckstrin-homology domain (PH domain)/Phosphotyrosine-binding domain (PTB)"/>
    <property type="match status" value="1"/>
</dbReference>
<protein>
    <recommendedName>
        <fullName evidence="3">PH domain-containing protein</fullName>
    </recommendedName>
</protein>
<gene>
    <name evidence="1" type="ORF">RhiirA4_467579</name>
</gene>
<organism evidence="1 2">
    <name type="scientific">Rhizophagus irregularis</name>
    <dbReference type="NCBI Taxonomy" id="588596"/>
    <lineage>
        <taxon>Eukaryota</taxon>
        <taxon>Fungi</taxon>
        <taxon>Fungi incertae sedis</taxon>
        <taxon>Mucoromycota</taxon>
        <taxon>Glomeromycotina</taxon>
        <taxon>Glomeromycetes</taxon>
        <taxon>Glomerales</taxon>
        <taxon>Glomeraceae</taxon>
        <taxon>Rhizophagus</taxon>
    </lineage>
</organism>
<proteinExistence type="predicted"/>
<dbReference type="VEuPathDB" id="FungiDB:FUN_003706"/>
<dbReference type="EMBL" id="LLXI01000932">
    <property type="protein sequence ID" value="PKY50878.1"/>
    <property type="molecule type" value="Genomic_DNA"/>
</dbReference>
<reference evidence="1 2" key="1">
    <citation type="submission" date="2015-10" db="EMBL/GenBank/DDBJ databases">
        <title>Genome analyses suggest a sexual origin of heterokaryosis in a supposedly ancient asexual fungus.</title>
        <authorList>
            <person name="Ropars J."/>
            <person name="Sedzielewska K."/>
            <person name="Noel J."/>
            <person name="Charron P."/>
            <person name="Farinelli L."/>
            <person name="Marton T."/>
            <person name="Kruger M."/>
            <person name="Pelin A."/>
            <person name="Brachmann A."/>
            <person name="Corradi N."/>
        </authorList>
    </citation>
    <scope>NUCLEOTIDE SEQUENCE [LARGE SCALE GENOMIC DNA]</scope>
    <source>
        <strain evidence="1 2">A4</strain>
    </source>
</reference>
<dbReference type="VEuPathDB" id="FungiDB:RhiirA1_509101"/>
<dbReference type="InterPro" id="IPR011993">
    <property type="entry name" value="PH-like_dom_sf"/>
</dbReference>
<accession>A0A2I1GW65</accession>
<evidence type="ECO:0008006" key="3">
    <source>
        <dbReference type="Google" id="ProtNLM"/>
    </source>
</evidence>
<comment type="caution">
    <text evidence="1">The sequence shown here is derived from an EMBL/GenBank/DDBJ whole genome shotgun (WGS) entry which is preliminary data.</text>
</comment>
<dbReference type="Proteomes" id="UP000234323">
    <property type="component" value="Unassembled WGS sequence"/>
</dbReference>
<name>A0A2I1GW65_9GLOM</name>
<evidence type="ECO:0000313" key="2">
    <source>
        <dbReference type="Proteomes" id="UP000234323"/>
    </source>
</evidence>
<dbReference type="VEuPathDB" id="FungiDB:RhiirFUN_005839"/>
<keyword evidence="2" id="KW-1185">Reference proteome</keyword>
<dbReference type="SUPFAM" id="SSF50729">
    <property type="entry name" value="PH domain-like"/>
    <property type="match status" value="1"/>
</dbReference>